<dbReference type="Proteomes" id="UP000217265">
    <property type="component" value="Chromosome"/>
</dbReference>
<organism evidence="1 2">
    <name type="scientific">Nibricoccus aquaticus</name>
    <dbReference type="NCBI Taxonomy" id="2576891"/>
    <lineage>
        <taxon>Bacteria</taxon>
        <taxon>Pseudomonadati</taxon>
        <taxon>Verrucomicrobiota</taxon>
        <taxon>Opitutia</taxon>
        <taxon>Opitutales</taxon>
        <taxon>Opitutaceae</taxon>
        <taxon>Nibricoccus</taxon>
    </lineage>
</organism>
<sequence length="271" mass="30005">MILILTPTLGESRFLAETVASVESLRIAKRHVLVAPEPKVQSLRKQFAGCEVVADAGREGGLYGALNAGLQAAGHGWDCFTYINDDDVLGGDFQGIAKAHTRCAPRSISYGDVAMIDEDGKRHGLISVEKSSRRFVALLHAGINPVSQLGMVFGRDLVSECGGFRPEWRLCGDQEFWLRALKSGYSFNYFEGEVGCFRLRPGQLSADTARMQEEMRRVTLSHFPERPSALDIFSATWKFRLGNMPRRIRRMLATGFRSNAAMLSAGRSDTR</sequence>
<dbReference type="Gene3D" id="3.90.550.10">
    <property type="entry name" value="Spore Coat Polysaccharide Biosynthesis Protein SpsA, Chain A"/>
    <property type="match status" value="1"/>
</dbReference>
<dbReference type="SUPFAM" id="SSF53448">
    <property type="entry name" value="Nucleotide-diphospho-sugar transferases"/>
    <property type="match status" value="1"/>
</dbReference>
<dbReference type="OrthoDB" id="9784574at2"/>
<name>A0A290QE27_9BACT</name>
<dbReference type="KEGG" id="vbh:CMV30_00595"/>
<dbReference type="EMBL" id="CP023344">
    <property type="protein sequence ID" value="ATC62591.1"/>
    <property type="molecule type" value="Genomic_DNA"/>
</dbReference>
<dbReference type="RefSeq" id="WP_096054226.1">
    <property type="nucleotide sequence ID" value="NZ_CP023344.1"/>
</dbReference>
<reference evidence="1 2" key="1">
    <citation type="submission" date="2017-09" db="EMBL/GenBank/DDBJ databases">
        <title>Complete genome sequence of Verrucomicrobial strain HZ-65, isolated from freshwater.</title>
        <authorList>
            <person name="Choi A."/>
        </authorList>
    </citation>
    <scope>NUCLEOTIDE SEQUENCE [LARGE SCALE GENOMIC DNA]</scope>
    <source>
        <strain evidence="1 2">HZ-65</strain>
    </source>
</reference>
<proteinExistence type="predicted"/>
<evidence type="ECO:0008006" key="3">
    <source>
        <dbReference type="Google" id="ProtNLM"/>
    </source>
</evidence>
<accession>A0A290QE27</accession>
<dbReference type="AlphaFoldDB" id="A0A290QE27"/>
<dbReference type="InterPro" id="IPR029044">
    <property type="entry name" value="Nucleotide-diphossugar_trans"/>
</dbReference>
<evidence type="ECO:0000313" key="1">
    <source>
        <dbReference type="EMBL" id="ATC62591.1"/>
    </source>
</evidence>
<gene>
    <name evidence="1" type="ORF">CMV30_00595</name>
</gene>
<evidence type="ECO:0000313" key="2">
    <source>
        <dbReference type="Proteomes" id="UP000217265"/>
    </source>
</evidence>
<keyword evidence="2" id="KW-1185">Reference proteome</keyword>
<protein>
    <recommendedName>
        <fullName evidence="3">Glycosyltransferase 2-like domain-containing protein</fullName>
    </recommendedName>
</protein>